<evidence type="ECO:0000313" key="3">
    <source>
        <dbReference type="Proteomes" id="UP000789901"/>
    </source>
</evidence>
<feature type="non-terminal residue" evidence="2">
    <location>
        <position position="282"/>
    </location>
</feature>
<keyword evidence="1" id="KW-1133">Transmembrane helix</keyword>
<keyword evidence="1" id="KW-0472">Membrane</keyword>
<dbReference type="Proteomes" id="UP000789901">
    <property type="component" value="Unassembled WGS sequence"/>
</dbReference>
<feature type="transmembrane region" description="Helical" evidence="1">
    <location>
        <begin position="127"/>
        <end position="147"/>
    </location>
</feature>
<evidence type="ECO:0000313" key="2">
    <source>
        <dbReference type="EMBL" id="CAG8816339.1"/>
    </source>
</evidence>
<accession>A0ABN7W4H0</accession>
<protein>
    <submittedName>
        <fullName evidence="2">8788_t:CDS:1</fullName>
    </submittedName>
</protein>
<feature type="transmembrane region" description="Helical" evidence="1">
    <location>
        <begin position="203"/>
        <end position="225"/>
    </location>
</feature>
<organism evidence="2 3">
    <name type="scientific">Gigaspora margarita</name>
    <dbReference type="NCBI Taxonomy" id="4874"/>
    <lineage>
        <taxon>Eukaryota</taxon>
        <taxon>Fungi</taxon>
        <taxon>Fungi incertae sedis</taxon>
        <taxon>Mucoromycota</taxon>
        <taxon>Glomeromycotina</taxon>
        <taxon>Glomeromycetes</taxon>
        <taxon>Diversisporales</taxon>
        <taxon>Gigasporaceae</taxon>
        <taxon>Gigaspora</taxon>
    </lineage>
</organism>
<keyword evidence="1" id="KW-0812">Transmembrane</keyword>
<feature type="transmembrane region" description="Helical" evidence="1">
    <location>
        <begin position="7"/>
        <end position="29"/>
    </location>
</feature>
<comment type="caution">
    <text evidence="2">The sequence shown here is derived from an EMBL/GenBank/DDBJ whole genome shotgun (WGS) entry which is preliminary data.</text>
</comment>
<gene>
    <name evidence="2" type="ORF">GMARGA_LOCUS26513</name>
</gene>
<sequence length="282" mass="32151">MEGFQQFIFTLLDPIPQYVLGSLTALAIMGASPADKFTEKIAWLFRCLGCPFTGLFYSINIGGKRESRCMYWLSSDKFVTDKGTAPKYRPFGFYAYEIQNADDGDVKKKVEQCTATMSVLDRLSMLISSYFIVVGVLALISKTIGTINCRGWPYIPTLLSWTILAILRDAFSGIIVIKDPDKIFKEGQIRINENPKSRTHKRFTVVVTTFISIFYHWIALFLAYFTPPIGYNCRREKDLTSFGQGFLHVWFSFCGFIVTILLLVLGLFTQNNKWWVDVFGDS</sequence>
<proteinExistence type="predicted"/>
<feature type="transmembrane region" description="Helical" evidence="1">
    <location>
        <begin position="41"/>
        <end position="60"/>
    </location>
</feature>
<reference evidence="2 3" key="1">
    <citation type="submission" date="2021-06" db="EMBL/GenBank/DDBJ databases">
        <authorList>
            <person name="Kallberg Y."/>
            <person name="Tangrot J."/>
            <person name="Rosling A."/>
        </authorList>
    </citation>
    <scope>NUCLEOTIDE SEQUENCE [LARGE SCALE GENOMIC DNA]</scope>
    <source>
        <strain evidence="2 3">120-4 pot B 10/14</strain>
    </source>
</reference>
<evidence type="ECO:0000256" key="1">
    <source>
        <dbReference type="SAM" id="Phobius"/>
    </source>
</evidence>
<keyword evidence="3" id="KW-1185">Reference proteome</keyword>
<dbReference type="EMBL" id="CAJVQB010031019">
    <property type="protein sequence ID" value="CAG8816339.1"/>
    <property type="molecule type" value="Genomic_DNA"/>
</dbReference>
<feature type="transmembrane region" description="Helical" evidence="1">
    <location>
        <begin position="159"/>
        <end position="177"/>
    </location>
</feature>
<feature type="transmembrane region" description="Helical" evidence="1">
    <location>
        <begin position="245"/>
        <end position="268"/>
    </location>
</feature>
<name>A0ABN7W4H0_GIGMA</name>